<dbReference type="InterPro" id="IPR036388">
    <property type="entry name" value="WH-like_DNA-bd_sf"/>
</dbReference>
<dbReference type="InterPro" id="IPR013324">
    <property type="entry name" value="RNA_pol_sigma_r3/r4-like"/>
</dbReference>
<evidence type="ECO:0000313" key="9">
    <source>
        <dbReference type="EMBL" id="GAA0396286.1"/>
    </source>
</evidence>
<gene>
    <name evidence="9" type="ORF">GCM10009093_23610</name>
</gene>
<keyword evidence="2 6" id="KW-0805">Transcription regulation</keyword>
<reference evidence="10" key="1">
    <citation type="journal article" date="2019" name="Int. J. Syst. Evol. Microbiol.">
        <title>The Global Catalogue of Microorganisms (GCM) 10K type strain sequencing project: providing services to taxonomists for standard genome sequencing and annotation.</title>
        <authorList>
            <consortium name="The Broad Institute Genomics Platform"/>
            <consortium name="The Broad Institute Genome Sequencing Center for Infectious Disease"/>
            <person name="Wu L."/>
            <person name="Ma J."/>
        </authorList>
    </citation>
    <scope>NUCLEOTIDE SEQUENCE [LARGE SCALE GENOMIC DNA]</scope>
    <source>
        <strain evidence="10">JCM 13476</strain>
    </source>
</reference>
<dbReference type="Pfam" id="PF08281">
    <property type="entry name" value="Sigma70_r4_2"/>
    <property type="match status" value="1"/>
</dbReference>
<organism evidence="9 10">
    <name type="scientific">Brevundimonas terrae</name>
    <dbReference type="NCBI Taxonomy" id="363631"/>
    <lineage>
        <taxon>Bacteria</taxon>
        <taxon>Pseudomonadati</taxon>
        <taxon>Pseudomonadota</taxon>
        <taxon>Alphaproteobacteria</taxon>
        <taxon>Caulobacterales</taxon>
        <taxon>Caulobacteraceae</taxon>
        <taxon>Brevundimonas</taxon>
    </lineage>
</organism>
<dbReference type="RefSeq" id="WP_167177948.1">
    <property type="nucleotide sequence ID" value="NZ_BAAAEJ010000008.1"/>
</dbReference>
<dbReference type="InterPro" id="IPR000838">
    <property type="entry name" value="RNA_pol_sigma70_ECF_CS"/>
</dbReference>
<protein>
    <recommendedName>
        <fullName evidence="6">RNA polymerase sigma factor</fullName>
    </recommendedName>
</protein>
<dbReference type="CDD" id="cd06171">
    <property type="entry name" value="Sigma70_r4"/>
    <property type="match status" value="1"/>
</dbReference>
<dbReference type="EMBL" id="BAAAEJ010000008">
    <property type="protein sequence ID" value="GAA0396286.1"/>
    <property type="molecule type" value="Genomic_DNA"/>
</dbReference>
<evidence type="ECO:0000256" key="5">
    <source>
        <dbReference type="ARBA" id="ARBA00023163"/>
    </source>
</evidence>
<feature type="domain" description="RNA polymerase sigma factor 70 region 4 type 2" evidence="8">
    <location>
        <begin position="138"/>
        <end position="190"/>
    </location>
</feature>
<dbReference type="InterPro" id="IPR014284">
    <property type="entry name" value="RNA_pol_sigma-70_dom"/>
</dbReference>
<dbReference type="InterPro" id="IPR039425">
    <property type="entry name" value="RNA_pol_sigma-70-like"/>
</dbReference>
<evidence type="ECO:0000256" key="3">
    <source>
        <dbReference type="ARBA" id="ARBA00023082"/>
    </source>
</evidence>
<evidence type="ECO:0000256" key="2">
    <source>
        <dbReference type="ARBA" id="ARBA00023015"/>
    </source>
</evidence>
<dbReference type="SUPFAM" id="SSF88659">
    <property type="entry name" value="Sigma3 and sigma4 domains of RNA polymerase sigma factors"/>
    <property type="match status" value="1"/>
</dbReference>
<dbReference type="PANTHER" id="PTHR43133">
    <property type="entry name" value="RNA POLYMERASE ECF-TYPE SIGMA FACTO"/>
    <property type="match status" value="1"/>
</dbReference>
<proteinExistence type="inferred from homology"/>
<dbReference type="NCBIfam" id="NF008888">
    <property type="entry name" value="PRK11922.1"/>
    <property type="match status" value="1"/>
</dbReference>
<dbReference type="Gene3D" id="1.10.1740.10">
    <property type="match status" value="1"/>
</dbReference>
<keyword evidence="4 6" id="KW-0238">DNA-binding</keyword>
<evidence type="ECO:0000313" key="10">
    <source>
        <dbReference type="Proteomes" id="UP001500791"/>
    </source>
</evidence>
<evidence type="ECO:0000256" key="1">
    <source>
        <dbReference type="ARBA" id="ARBA00010641"/>
    </source>
</evidence>
<keyword evidence="3 6" id="KW-0731">Sigma factor</keyword>
<dbReference type="PANTHER" id="PTHR43133:SF51">
    <property type="entry name" value="RNA POLYMERASE SIGMA FACTOR"/>
    <property type="match status" value="1"/>
</dbReference>
<keyword evidence="5 6" id="KW-0804">Transcription</keyword>
<evidence type="ECO:0000259" key="8">
    <source>
        <dbReference type="Pfam" id="PF08281"/>
    </source>
</evidence>
<comment type="similarity">
    <text evidence="1 6">Belongs to the sigma-70 factor family. ECF subfamily.</text>
</comment>
<dbReference type="InterPro" id="IPR007627">
    <property type="entry name" value="RNA_pol_sigma70_r2"/>
</dbReference>
<name>A0ABP3IAT5_9CAUL</name>
<evidence type="ECO:0000256" key="4">
    <source>
        <dbReference type="ARBA" id="ARBA00023125"/>
    </source>
</evidence>
<dbReference type="Gene3D" id="1.10.10.10">
    <property type="entry name" value="Winged helix-like DNA-binding domain superfamily/Winged helix DNA-binding domain"/>
    <property type="match status" value="1"/>
</dbReference>
<sequence length="232" mass="25749">MINARIDYLSLTMPDLVGRAQGGDPDAFRTIMQRANQRLFRIARSAMGDDAEAEDVLQDAYVRAFTGTARFRGDADVVTWLTRIVLNEARSRLRRRRAVTGLQAVETAQESGGEIINFPGVSIDAGPESDAARSQIRDLIEQAVDELPPLYRIVFIMRDVEECSIEETASTLGLKPETVKTRLFRARQKLRHALDARVSATLAGAFPFLGLRCQRMGDRVLARLACEGVVIT</sequence>
<dbReference type="NCBIfam" id="TIGR02937">
    <property type="entry name" value="sigma70-ECF"/>
    <property type="match status" value="1"/>
</dbReference>
<keyword evidence="10" id="KW-1185">Reference proteome</keyword>
<dbReference type="PROSITE" id="PS01063">
    <property type="entry name" value="SIGMA70_ECF"/>
    <property type="match status" value="1"/>
</dbReference>
<dbReference type="Proteomes" id="UP001500791">
    <property type="component" value="Unassembled WGS sequence"/>
</dbReference>
<comment type="caution">
    <text evidence="9">The sequence shown here is derived from an EMBL/GenBank/DDBJ whole genome shotgun (WGS) entry which is preliminary data.</text>
</comment>
<dbReference type="SUPFAM" id="SSF88946">
    <property type="entry name" value="Sigma2 domain of RNA polymerase sigma factors"/>
    <property type="match status" value="1"/>
</dbReference>
<evidence type="ECO:0000259" key="7">
    <source>
        <dbReference type="Pfam" id="PF04542"/>
    </source>
</evidence>
<accession>A0ABP3IAT5</accession>
<dbReference type="InterPro" id="IPR013325">
    <property type="entry name" value="RNA_pol_sigma_r2"/>
</dbReference>
<dbReference type="InterPro" id="IPR013249">
    <property type="entry name" value="RNA_pol_sigma70_r4_t2"/>
</dbReference>
<evidence type="ECO:0000256" key="6">
    <source>
        <dbReference type="RuleBase" id="RU000716"/>
    </source>
</evidence>
<feature type="domain" description="RNA polymerase sigma-70 region 2" evidence="7">
    <location>
        <begin position="35"/>
        <end position="97"/>
    </location>
</feature>
<dbReference type="Pfam" id="PF04542">
    <property type="entry name" value="Sigma70_r2"/>
    <property type="match status" value="1"/>
</dbReference>